<evidence type="ECO:0000259" key="9">
    <source>
        <dbReference type="Pfam" id="PF13231"/>
    </source>
</evidence>
<dbReference type="GO" id="GO:0016757">
    <property type="term" value="F:glycosyltransferase activity"/>
    <property type="evidence" value="ECO:0007669"/>
    <property type="project" value="UniProtKB-KW"/>
</dbReference>
<organism evidence="10 11">
    <name type="scientific">Pseudomonas shahriarae</name>
    <dbReference type="NCBI Taxonomy" id="2745512"/>
    <lineage>
        <taxon>Bacteria</taxon>
        <taxon>Pseudomonadati</taxon>
        <taxon>Pseudomonadota</taxon>
        <taxon>Gammaproteobacteria</taxon>
        <taxon>Pseudomonadales</taxon>
        <taxon>Pseudomonadaceae</taxon>
        <taxon>Pseudomonas</taxon>
    </lineage>
</organism>
<keyword evidence="5 8" id="KW-0812">Transmembrane</keyword>
<name>A0ABT5NBY4_9PSED</name>
<dbReference type="Proteomes" id="UP001148189">
    <property type="component" value="Unassembled WGS sequence"/>
</dbReference>
<keyword evidence="6 8" id="KW-1133">Transmembrane helix</keyword>
<sequence>MSQFDGVAMGGVDNSKRTKIDISLALIAFYFFVLLVSVGVRFAELTETGIWLDEAFSLLLSMKPPSEILSHTARDVHPPLYYLMLHEWIKVFGNGAFAARSLSVFFGVVSVALGIWLSHLLLPRRAAMLASILLAIFPAAVRYSQEVRMYSFLGALMLGATIAFIYWLDRPQSKVPLALYILLMVAGLYTHYFAALCLLSHWAYISLLATSRQIKYKYLWSRSWWLANGLIVICFLPWLPSLLNQLTYSRLDWIAKPGIKELVELTWFFLNFSEGQQVPVWGVYGLALVVWIASVFICLWDASDRKNNALLVVYVWCPIAAIMLVSLFWPLLYPRYFLFAGLALPLVIAMALEGVSTRSKSAFVIGLSAVILLELNGLWHVYNKTCTWCYENNQLGALADYVDHTSQPGDGVLVLEPFMHLSMIYYLKNERPAMQYTPINADGTSGRPNGYQISTLIQDKADQIYVDDLESLTTASGRLWLIDAQDRGTLTRKLPAHWQLLGTYRVGKEKAQLMAICPLASGCQKPPLQ</sequence>
<evidence type="ECO:0000256" key="8">
    <source>
        <dbReference type="SAM" id="Phobius"/>
    </source>
</evidence>
<comment type="subcellular location">
    <subcellularLocation>
        <location evidence="1">Cell membrane</location>
        <topology evidence="1">Multi-pass membrane protein</topology>
    </subcellularLocation>
</comment>
<feature type="transmembrane region" description="Helical" evidence="8">
    <location>
        <begin position="362"/>
        <end position="382"/>
    </location>
</feature>
<keyword evidence="11" id="KW-1185">Reference proteome</keyword>
<evidence type="ECO:0000313" key="11">
    <source>
        <dbReference type="Proteomes" id="UP001148189"/>
    </source>
</evidence>
<dbReference type="InterPro" id="IPR050297">
    <property type="entry name" value="LipidA_mod_glycosyltrf_83"/>
</dbReference>
<feature type="transmembrane region" description="Helical" evidence="8">
    <location>
        <begin position="336"/>
        <end position="355"/>
    </location>
</feature>
<reference evidence="10" key="1">
    <citation type="submission" date="2022-05" db="EMBL/GenBank/DDBJ databases">
        <title>Novel Pseudomonas spp. Isolated from a Rainbow Trout Aquaculture Facility.</title>
        <authorList>
            <person name="Testerman T."/>
            <person name="Graf J."/>
        </authorList>
    </citation>
    <scope>NUCLEOTIDE SEQUENCE</scope>
    <source>
        <strain evidence="10">ID1050</strain>
    </source>
</reference>
<feature type="domain" description="Glycosyltransferase RgtA/B/C/D-like" evidence="9">
    <location>
        <begin position="77"/>
        <end position="239"/>
    </location>
</feature>
<dbReference type="InterPro" id="IPR038731">
    <property type="entry name" value="RgtA/B/C-like"/>
</dbReference>
<dbReference type="PANTHER" id="PTHR33908:SF3">
    <property type="entry name" value="UNDECAPRENYL PHOSPHATE-ALPHA-4-AMINO-4-DEOXY-L-ARABINOSE ARABINOSYL TRANSFERASE"/>
    <property type="match status" value="1"/>
</dbReference>
<keyword evidence="2" id="KW-1003">Cell membrane</keyword>
<keyword evidence="7 8" id="KW-0472">Membrane</keyword>
<dbReference type="RefSeq" id="WP_273865337.1">
    <property type="nucleotide sequence ID" value="NZ_JAMDHD010000014.1"/>
</dbReference>
<accession>A0ABT5NBY4</accession>
<evidence type="ECO:0000256" key="1">
    <source>
        <dbReference type="ARBA" id="ARBA00004651"/>
    </source>
</evidence>
<feature type="transmembrane region" description="Helical" evidence="8">
    <location>
        <begin position="281"/>
        <end position="302"/>
    </location>
</feature>
<evidence type="ECO:0000256" key="4">
    <source>
        <dbReference type="ARBA" id="ARBA00022679"/>
    </source>
</evidence>
<feature type="transmembrane region" description="Helical" evidence="8">
    <location>
        <begin position="225"/>
        <end position="243"/>
    </location>
</feature>
<comment type="caution">
    <text evidence="10">The sequence shown here is derived from an EMBL/GenBank/DDBJ whole genome shotgun (WGS) entry which is preliminary data.</text>
</comment>
<feature type="transmembrane region" description="Helical" evidence="8">
    <location>
        <begin position="20"/>
        <end position="40"/>
    </location>
</feature>
<evidence type="ECO:0000313" key="10">
    <source>
        <dbReference type="EMBL" id="MDD0984908.1"/>
    </source>
</evidence>
<feature type="transmembrane region" description="Helical" evidence="8">
    <location>
        <begin position="97"/>
        <end position="119"/>
    </location>
</feature>
<feature type="transmembrane region" description="Helical" evidence="8">
    <location>
        <begin position="309"/>
        <end position="330"/>
    </location>
</feature>
<feature type="transmembrane region" description="Helical" evidence="8">
    <location>
        <begin position="125"/>
        <end position="143"/>
    </location>
</feature>
<keyword evidence="4 10" id="KW-0808">Transferase</keyword>
<evidence type="ECO:0000256" key="3">
    <source>
        <dbReference type="ARBA" id="ARBA00022676"/>
    </source>
</evidence>
<evidence type="ECO:0000256" key="2">
    <source>
        <dbReference type="ARBA" id="ARBA00022475"/>
    </source>
</evidence>
<dbReference type="Pfam" id="PF13231">
    <property type="entry name" value="PMT_2"/>
    <property type="match status" value="1"/>
</dbReference>
<dbReference type="EC" id="2.4.-.-" evidence="10"/>
<proteinExistence type="predicted"/>
<dbReference type="EMBL" id="JAMDHD010000014">
    <property type="protein sequence ID" value="MDD0984908.1"/>
    <property type="molecule type" value="Genomic_DNA"/>
</dbReference>
<protein>
    <submittedName>
        <fullName evidence="10">Glycosyltransferase family 39 protein</fullName>
        <ecNumber evidence="10">2.4.-.-</ecNumber>
    </submittedName>
</protein>
<gene>
    <name evidence="10" type="ORF">M5G21_08040</name>
</gene>
<feature type="transmembrane region" description="Helical" evidence="8">
    <location>
        <begin position="180"/>
        <end position="204"/>
    </location>
</feature>
<keyword evidence="3 10" id="KW-0328">Glycosyltransferase</keyword>
<evidence type="ECO:0000256" key="7">
    <source>
        <dbReference type="ARBA" id="ARBA00023136"/>
    </source>
</evidence>
<dbReference type="PANTHER" id="PTHR33908">
    <property type="entry name" value="MANNOSYLTRANSFERASE YKCB-RELATED"/>
    <property type="match status" value="1"/>
</dbReference>
<evidence type="ECO:0000256" key="5">
    <source>
        <dbReference type="ARBA" id="ARBA00022692"/>
    </source>
</evidence>
<evidence type="ECO:0000256" key="6">
    <source>
        <dbReference type="ARBA" id="ARBA00022989"/>
    </source>
</evidence>
<feature type="transmembrane region" description="Helical" evidence="8">
    <location>
        <begin position="150"/>
        <end position="168"/>
    </location>
</feature>